<keyword evidence="2" id="KW-0472">Membrane</keyword>
<comment type="caution">
    <text evidence="3">The sequence shown here is derived from an EMBL/GenBank/DDBJ whole genome shotgun (WGS) entry which is preliminary data.</text>
</comment>
<dbReference type="Proteomes" id="UP001498476">
    <property type="component" value="Unassembled WGS sequence"/>
</dbReference>
<dbReference type="EMBL" id="JAZAVJ010000063">
    <property type="protein sequence ID" value="KAK7416893.1"/>
    <property type="molecule type" value="Genomic_DNA"/>
</dbReference>
<evidence type="ECO:0000256" key="1">
    <source>
        <dbReference type="SAM" id="MobiDB-lite"/>
    </source>
</evidence>
<feature type="region of interest" description="Disordered" evidence="1">
    <location>
        <begin position="620"/>
        <end position="639"/>
    </location>
</feature>
<gene>
    <name evidence="3" type="ORF">QQX98_004951</name>
</gene>
<keyword evidence="4" id="KW-1185">Reference proteome</keyword>
<name>A0ABR1H6Z5_9HYPO</name>
<protein>
    <recommendedName>
        <fullName evidence="5">Transmembrane protein</fullName>
    </recommendedName>
</protein>
<keyword evidence="2" id="KW-0812">Transmembrane</keyword>
<evidence type="ECO:0000313" key="4">
    <source>
        <dbReference type="Proteomes" id="UP001498476"/>
    </source>
</evidence>
<proteinExistence type="predicted"/>
<evidence type="ECO:0000256" key="2">
    <source>
        <dbReference type="SAM" id="Phobius"/>
    </source>
</evidence>
<sequence length="639" mass="72096">MTSANTRPYAATTTNKQKQSWSGIVLEFIKANLELVVFALGWAGLGLSLFLYLHERAYHVGYRKSWKPFWPLHQVEVSFLIAAIDAVTKAVFMAWCSIVAWRTIYILLLTRGTTLKEISSIAYPLPPPFNIFRFSRCRLLSFALVIIISLSLPAQYLSTPLLSGSIAWTPTQFQGEENSLQIPTTGESRAWDEYNEWNEVREGLVLRSASLGLTTSADSFHRNNEAPRRAMDNYTGIPVNSTVKMVKFPYFIVDKVEWIEDPAEQVPEKLIAALKDDNLGLLNISGLGNVITRYTVGNMVVLRDYAWNPAPILSSTPNTASESKYAFPRQEDQNATHELYIAVMVDRLRNVDGENPWKPDCTSSSSMFGRISVNNFIDLRFNRGGFPYAVNCYAIAKVSARAGSFSYSTSRVIHSGIFEAVVSDEEAKELRERPSDYRDLLTSEIFEAMPEVLLNLAITRPVNSTLTQDLERYTCAMLMISFEATWNAMADAFRVNEPRKVVIMYPESRVVMQILWKPFLSWVALVTSASLSGITFTILASRVQSLYGVRIDLRDTVIASMRLDMSDAYGSMPSLCNFTKPSGSEKKVRLRFAMGADFESEEQNHEQHTKWCRMQVVKDMPDHGPNDTELEELVPPTRA</sequence>
<feature type="transmembrane region" description="Helical" evidence="2">
    <location>
        <begin position="90"/>
        <end position="109"/>
    </location>
</feature>
<feature type="transmembrane region" description="Helical" evidence="2">
    <location>
        <begin position="139"/>
        <end position="157"/>
    </location>
</feature>
<feature type="transmembrane region" description="Helical" evidence="2">
    <location>
        <begin position="519"/>
        <end position="540"/>
    </location>
</feature>
<evidence type="ECO:0008006" key="5">
    <source>
        <dbReference type="Google" id="ProtNLM"/>
    </source>
</evidence>
<accession>A0ABR1H6Z5</accession>
<keyword evidence="2" id="KW-1133">Transmembrane helix</keyword>
<evidence type="ECO:0000313" key="3">
    <source>
        <dbReference type="EMBL" id="KAK7416893.1"/>
    </source>
</evidence>
<organism evidence="3 4">
    <name type="scientific">Neonectria punicea</name>
    <dbReference type="NCBI Taxonomy" id="979145"/>
    <lineage>
        <taxon>Eukaryota</taxon>
        <taxon>Fungi</taxon>
        <taxon>Dikarya</taxon>
        <taxon>Ascomycota</taxon>
        <taxon>Pezizomycotina</taxon>
        <taxon>Sordariomycetes</taxon>
        <taxon>Hypocreomycetidae</taxon>
        <taxon>Hypocreales</taxon>
        <taxon>Nectriaceae</taxon>
        <taxon>Neonectria</taxon>
    </lineage>
</organism>
<reference evidence="3 4" key="1">
    <citation type="journal article" date="2025" name="Microbiol. Resour. Announc.">
        <title>Draft genome sequences for Neonectria magnoliae and Neonectria punicea, canker pathogens of Liriodendron tulipifera and Acer saccharum in West Virginia.</title>
        <authorList>
            <person name="Petronek H.M."/>
            <person name="Kasson M.T."/>
            <person name="Metheny A.M."/>
            <person name="Stauder C.M."/>
            <person name="Lovett B."/>
            <person name="Lynch S.C."/>
            <person name="Garnas J.R."/>
            <person name="Kasson L.R."/>
            <person name="Stajich J.E."/>
        </authorList>
    </citation>
    <scope>NUCLEOTIDE SEQUENCE [LARGE SCALE GENOMIC DNA]</scope>
    <source>
        <strain evidence="3 4">NRRL 64653</strain>
    </source>
</reference>